<protein>
    <submittedName>
        <fullName evidence="6">Choline dehydrogenase</fullName>
        <ecNumber evidence="6">1.1.99.1</ecNumber>
    </submittedName>
</protein>
<dbReference type="EC" id="1.1.99.1" evidence="6"/>
<sequence>MAQQPSTPATYDYIVVGAGSAGAVVASRLSEDPTTSVLLLEAGPEAEALEISMPAAFPNLFKTRWDWDYATTPQPGLGGQRAYWPRMKALGGCSSMNAMMYVRGARADFDGWQRDFGAVGWSYADVLPYFVRGEANSRGADAFHGAGGPLHVEDRRYTHETTRAWLEAARMSGLAANDDFNGETQMGAGEYQVTCHRGRRWSTAEAYLGAEVRRRPNLTVRTGALATRVLLDGTRAVGVEHLVAGEVRSAWADAEVVLSGGAINTPQLMMLSGIGPADHLRAHGLDVVLDAPSVGGNLHDHVVAPLVWSTTAKDLAVDHVNPARLVQWQATGRGPLSSNVGETGAFVTTRGGLEGPDIQFIAAPTGFYDNGMHEATVRSLTAGVVLVDVASRGRLSLRGSDPRWKPGMDPAYYADPTDRAAMLAGVRQAVDIARQGPLASIITGARLHHGEDEASLQEFVSRWSQTLYHPVGTCAMGTHDDAVVDPELKVRGIEGLRVADASVMPRITRGNTNAPTIMIGEKAADLLRGTSLPAAAVPAPRTTTRTQEMSR</sequence>
<dbReference type="SUPFAM" id="SSF54373">
    <property type="entry name" value="FAD-linked reductases, C-terminal domain"/>
    <property type="match status" value="1"/>
</dbReference>
<accession>A0A7Y9YCE1</accession>
<dbReference type="PANTHER" id="PTHR11552">
    <property type="entry name" value="GLUCOSE-METHANOL-CHOLINE GMC OXIDOREDUCTASE"/>
    <property type="match status" value="1"/>
</dbReference>
<gene>
    <name evidence="6" type="ORF">BKA05_000137</name>
</gene>
<evidence type="ECO:0000256" key="3">
    <source>
        <dbReference type="ARBA" id="ARBA00022630"/>
    </source>
</evidence>
<dbReference type="InterPro" id="IPR036188">
    <property type="entry name" value="FAD/NAD-bd_sf"/>
</dbReference>
<keyword evidence="4" id="KW-0274">FAD</keyword>
<dbReference type="RefSeq" id="WP_179529713.1">
    <property type="nucleotide sequence ID" value="NZ_BAAAPP010000002.1"/>
</dbReference>
<dbReference type="Gene3D" id="3.50.50.60">
    <property type="entry name" value="FAD/NAD(P)-binding domain"/>
    <property type="match status" value="1"/>
</dbReference>
<reference evidence="6 7" key="1">
    <citation type="submission" date="2020-07" db="EMBL/GenBank/DDBJ databases">
        <title>Sequencing the genomes of 1000 actinobacteria strains.</title>
        <authorList>
            <person name="Klenk H.-P."/>
        </authorList>
    </citation>
    <scope>NUCLEOTIDE SEQUENCE [LARGE SCALE GENOMIC DNA]</scope>
    <source>
        <strain evidence="6 7">DSM 18248</strain>
    </source>
</reference>
<dbReference type="GO" id="GO:0050660">
    <property type="term" value="F:flavin adenine dinucleotide binding"/>
    <property type="evidence" value="ECO:0007669"/>
    <property type="project" value="InterPro"/>
</dbReference>
<evidence type="ECO:0000256" key="4">
    <source>
        <dbReference type="ARBA" id="ARBA00022827"/>
    </source>
</evidence>
<name>A0A7Y9YCE1_9ACTN</name>
<proteinExistence type="inferred from homology"/>
<comment type="cofactor">
    <cofactor evidence="1">
        <name>FAD</name>
        <dbReference type="ChEBI" id="CHEBI:57692"/>
    </cofactor>
</comment>
<organism evidence="6 7">
    <name type="scientific">Nocardioides marinus</name>
    <dbReference type="NCBI Taxonomy" id="374514"/>
    <lineage>
        <taxon>Bacteria</taxon>
        <taxon>Bacillati</taxon>
        <taxon>Actinomycetota</taxon>
        <taxon>Actinomycetes</taxon>
        <taxon>Propionibacteriales</taxon>
        <taxon>Nocardioidaceae</taxon>
        <taxon>Nocardioides</taxon>
    </lineage>
</organism>
<dbReference type="InterPro" id="IPR007867">
    <property type="entry name" value="GMC_OxRtase_C"/>
</dbReference>
<keyword evidence="6" id="KW-0560">Oxidoreductase</keyword>
<dbReference type="Proteomes" id="UP000537326">
    <property type="component" value="Unassembled WGS sequence"/>
</dbReference>
<comment type="caution">
    <text evidence="6">The sequence shown here is derived from an EMBL/GenBank/DDBJ whole genome shotgun (WGS) entry which is preliminary data.</text>
</comment>
<keyword evidence="7" id="KW-1185">Reference proteome</keyword>
<keyword evidence="3" id="KW-0285">Flavoprotein</keyword>
<evidence type="ECO:0000313" key="7">
    <source>
        <dbReference type="Proteomes" id="UP000537326"/>
    </source>
</evidence>
<dbReference type="GO" id="GO:0019285">
    <property type="term" value="P:glycine betaine biosynthetic process from choline"/>
    <property type="evidence" value="ECO:0007669"/>
    <property type="project" value="TreeGrafter"/>
</dbReference>
<dbReference type="Pfam" id="PF00732">
    <property type="entry name" value="GMC_oxred_N"/>
    <property type="match status" value="1"/>
</dbReference>
<evidence type="ECO:0000256" key="2">
    <source>
        <dbReference type="ARBA" id="ARBA00010790"/>
    </source>
</evidence>
<dbReference type="GO" id="GO:0008812">
    <property type="term" value="F:choline dehydrogenase activity"/>
    <property type="evidence" value="ECO:0007669"/>
    <property type="project" value="UniProtKB-EC"/>
</dbReference>
<dbReference type="GO" id="GO:0016020">
    <property type="term" value="C:membrane"/>
    <property type="evidence" value="ECO:0007669"/>
    <property type="project" value="TreeGrafter"/>
</dbReference>
<dbReference type="Pfam" id="PF05199">
    <property type="entry name" value="GMC_oxred_C"/>
    <property type="match status" value="1"/>
</dbReference>
<evidence type="ECO:0000259" key="5">
    <source>
        <dbReference type="PROSITE" id="PS00624"/>
    </source>
</evidence>
<dbReference type="InterPro" id="IPR000172">
    <property type="entry name" value="GMC_OxRdtase_N"/>
</dbReference>
<dbReference type="AlphaFoldDB" id="A0A7Y9YCE1"/>
<feature type="domain" description="Glucose-methanol-choline oxidoreductase N-terminal" evidence="5">
    <location>
        <begin position="261"/>
        <end position="275"/>
    </location>
</feature>
<evidence type="ECO:0000256" key="1">
    <source>
        <dbReference type="ARBA" id="ARBA00001974"/>
    </source>
</evidence>
<comment type="similarity">
    <text evidence="2">Belongs to the GMC oxidoreductase family.</text>
</comment>
<dbReference type="PANTHER" id="PTHR11552:SF147">
    <property type="entry name" value="CHOLINE DEHYDROGENASE, MITOCHONDRIAL"/>
    <property type="match status" value="1"/>
</dbReference>
<dbReference type="Gene3D" id="3.30.560.10">
    <property type="entry name" value="Glucose Oxidase, domain 3"/>
    <property type="match status" value="1"/>
</dbReference>
<dbReference type="PROSITE" id="PS00624">
    <property type="entry name" value="GMC_OXRED_2"/>
    <property type="match status" value="1"/>
</dbReference>
<dbReference type="SUPFAM" id="SSF51905">
    <property type="entry name" value="FAD/NAD(P)-binding domain"/>
    <property type="match status" value="1"/>
</dbReference>
<dbReference type="PIRSF" id="PIRSF000137">
    <property type="entry name" value="Alcohol_oxidase"/>
    <property type="match status" value="1"/>
</dbReference>
<evidence type="ECO:0000313" key="6">
    <source>
        <dbReference type="EMBL" id="NYI08622.1"/>
    </source>
</evidence>
<dbReference type="InterPro" id="IPR012132">
    <property type="entry name" value="GMC_OxRdtase"/>
</dbReference>
<dbReference type="EMBL" id="JACBZI010000001">
    <property type="protein sequence ID" value="NYI08622.1"/>
    <property type="molecule type" value="Genomic_DNA"/>
</dbReference>